<dbReference type="InterPro" id="IPR029058">
    <property type="entry name" value="AB_hydrolase_fold"/>
</dbReference>
<dbReference type="OrthoDB" id="408373at2759"/>
<dbReference type="Gene3D" id="3.40.50.1820">
    <property type="entry name" value="alpha/beta hydrolase"/>
    <property type="match status" value="1"/>
</dbReference>
<protein>
    <recommendedName>
        <fullName evidence="1">AB hydrolase-1 domain-containing protein</fullName>
    </recommendedName>
</protein>
<feature type="domain" description="AB hydrolase-1" evidence="1">
    <location>
        <begin position="30"/>
        <end position="309"/>
    </location>
</feature>
<dbReference type="PANTHER" id="PTHR43798:SF33">
    <property type="entry name" value="HYDROLASE, PUTATIVE (AFU_ORTHOLOGUE AFUA_2G14860)-RELATED"/>
    <property type="match status" value="1"/>
</dbReference>
<dbReference type="Proteomes" id="UP000054321">
    <property type="component" value="Unassembled WGS sequence"/>
</dbReference>
<reference evidence="3" key="2">
    <citation type="submission" date="2015-01" db="EMBL/GenBank/DDBJ databases">
        <title>Evolutionary Origins and Diversification of the Mycorrhizal Mutualists.</title>
        <authorList>
            <consortium name="DOE Joint Genome Institute"/>
            <consortium name="Mycorrhizal Genomics Consortium"/>
            <person name="Kohler A."/>
            <person name="Kuo A."/>
            <person name="Nagy L.G."/>
            <person name="Floudas D."/>
            <person name="Copeland A."/>
            <person name="Barry K.W."/>
            <person name="Cichocki N."/>
            <person name="Veneault-Fourrey C."/>
            <person name="LaButti K."/>
            <person name="Lindquist E.A."/>
            <person name="Lipzen A."/>
            <person name="Lundell T."/>
            <person name="Morin E."/>
            <person name="Murat C."/>
            <person name="Riley R."/>
            <person name="Ohm R."/>
            <person name="Sun H."/>
            <person name="Tunlid A."/>
            <person name="Henrissat B."/>
            <person name="Grigoriev I.V."/>
            <person name="Hibbett D.S."/>
            <person name="Martin F."/>
        </authorList>
    </citation>
    <scope>NUCLEOTIDE SEQUENCE [LARGE SCALE GENOMIC DNA]</scope>
    <source>
        <strain evidence="3">Zn</strain>
    </source>
</reference>
<proteinExistence type="predicted"/>
<dbReference type="AlphaFoldDB" id="A0A0C3GX94"/>
<dbReference type="HOGENOM" id="CLU_020336_7_0_1"/>
<gene>
    <name evidence="2" type="ORF">OIDMADRAFT_132689</name>
</gene>
<dbReference type="PANTHER" id="PTHR43798">
    <property type="entry name" value="MONOACYLGLYCEROL LIPASE"/>
    <property type="match status" value="1"/>
</dbReference>
<evidence type="ECO:0000313" key="2">
    <source>
        <dbReference type="EMBL" id="KIM95879.1"/>
    </source>
</evidence>
<dbReference type="InterPro" id="IPR000639">
    <property type="entry name" value="Epox_hydrolase-like"/>
</dbReference>
<dbReference type="EMBL" id="KN832885">
    <property type="protein sequence ID" value="KIM95879.1"/>
    <property type="molecule type" value="Genomic_DNA"/>
</dbReference>
<evidence type="ECO:0000259" key="1">
    <source>
        <dbReference type="Pfam" id="PF00561"/>
    </source>
</evidence>
<keyword evidence="3" id="KW-1185">Reference proteome</keyword>
<organism evidence="2 3">
    <name type="scientific">Oidiodendron maius (strain Zn)</name>
    <dbReference type="NCBI Taxonomy" id="913774"/>
    <lineage>
        <taxon>Eukaryota</taxon>
        <taxon>Fungi</taxon>
        <taxon>Dikarya</taxon>
        <taxon>Ascomycota</taxon>
        <taxon>Pezizomycotina</taxon>
        <taxon>Leotiomycetes</taxon>
        <taxon>Leotiomycetes incertae sedis</taxon>
        <taxon>Myxotrichaceae</taxon>
        <taxon>Oidiodendron</taxon>
    </lineage>
</organism>
<dbReference type="InterPro" id="IPR050266">
    <property type="entry name" value="AB_hydrolase_sf"/>
</dbReference>
<dbReference type="GO" id="GO:0046464">
    <property type="term" value="P:acylglycerol catabolic process"/>
    <property type="evidence" value="ECO:0007669"/>
    <property type="project" value="TreeGrafter"/>
</dbReference>
<name>A0A0C3GX94_OIDMZ</name>
<reference evidence="2 3" key="1">
    <citation type="submission" date="2014-04" db="EMBL/GenBank/DDBJ databases">
        <authorList>
            <consortium name="DOE Joint Genome Institute"/>
            <person name="Kuo A."/>
            <person name="Martino E."/>
            <person name="Perotto S."/>
            <person name="Kohler A."/>
            <person name="Nagy L.G."/>
            <person name="Floudas D."/>
            <person name="Copeland A."/>
            <person name="Barry K.W."/>
            <person name="Cichocki N."/>
            <person name="Veneault-Fourrey C."/>
            <person name="LaButti K."/>
            <person name="Lindquist E.A."/>
            <person name="Lipzen A."/>
            <person name="Lundell T."/>
            <person name="Morin E."/>
            <person name="Murat C."/>
            <person name="Sun H."/>
            <person name="Tunlid A."/>
            <person name="Henrissat B."/>
            <person name="Grigoriev I.V."/>
            <person name="Hibbett D.S."/>
            <person name="Martin F."/>
            <person name="Nordberg H.P."/>
            <person name="Cantor M.N."/>
            <person name="Hua S.X."/>
        </authorList>
    </citation>
    <scope>NUCLEOTIDE SEQUENCE [LARGE SCALE GENOMIC DNA]</scope>
    <source>
        <strain evidence="2 3">Zn</strain>
    </source>
</reference>
<dbReference type="InterPro" id="IPR000073">
    <property type="entry name" value="AB_hydrolase_1"/>
</dbReference>
<sequence>MDSVSYHMITTRRSYTYSYYVSQTKGEKGTIILLHGFPEYADMWADQIKIFERLGYTCIAPDLLGYGRTSKPIDAEAYNSEGQSQDIVDIMKTEQVENAIFIGHDWGCYLAGRFANWQPAKITGLVLTNVSYRPSTRLDLAALNAQLKETFGYEVFGFWKWISSLDAPQLLESRLESLFSLLFARDAEIWKTNFTPTGKLEEWLHADRRVPEAQFIDTRTKSTLIERWEADGFAAKLGWYRAMTENINWEHEQKLEKASFRLSIPVLFIGGSRDATAPAALGDLVTKTLCDDYTGVIIDSCHWMLREKPNEWMDTVIPWLQAKF</sequence>
<dbReference type="Pfam" id="PF00561">
    <property type="entry name" value="Abhydrolase_1"/>
    <property type="match status" value="1"/>
</dbReference>
<evidence type="ECO:0000313" key="3">
    <source>
        <dbReference type="Proteomes" id="UP000054321"/>
    </source>
</evidence>
<dbReference type="SUPFAM" id="SSF53474">
    <property type="entry name" value="alpha/beta-Hydrolases"/>
    <property type="match status" value="1"/>
</dbReference>
<dbReference type="STRING" id="913774.A0A0C3GX94"/>
<accession>A0A0C3GX94</accession>
<dbReference type="InParanoid" id="A0A0C3GX94"/>
<dbReference type="PRINTS" id="PR00412">
    <property type="entry name" value="EPOXHYDRLASE"/>
</dbReference>
<dbReference type="GO" id="GO:0047372">
    <property type="term" value="F:monoacylglycerol lipase activity"/>
    <property type="evidence" value="ECO:0007669"/>
    <property type="project" value="TreeGrafter"/>
</dbReference>
<dbReference type="GO" id="GO:0016020">
    <property type="term" value="C:membrane"/>
    <property type="evidence" value="ECO:0007669"/>
    <property type="project" value="TreeGrafter"/>
</dbReference>